<evidence type="ECO:0000313" key="9">
    <source>
        <dbReference type="Proteomes" id="UP000249390"/>
    </source>
</evidence>
<dbReference type="PROSITE" id="PS50066">
    <property type="entry name" value="MADS_BOX_2"/>
    <property type="match status" value="1"/>
</dbReference>
<dbReference type="AlphaFoldDB" id="A0A328DMC6"/>
<dbReference type="GO" id="GO:0005634">
    <property type="term" value="C:nucleus"/>
    <property type="evidence" value="ECO:0007669"/>
    <property type="project" value="UniProtKB-SubCell"/>
</dbReference>
<organism evidence="8 9">
    <name type="scientific">Cuscuta australis</name>
    <dbReference type="NCBI Taxonomy" id="267555"/>
    <lineage>
        <taxon>Eukaryota</taxon>
        <taxon>Viridiplantae</taxon>
        <taxon>Streptophyta</taxon>
        <taxon>Embryophyta</taxon>
        <taxon>Tracheophyta</taxon>
        <taxon>Spermatophyta</taxon>
        <taxon>Magnoliopsida</taxon>
        <taxon>eudicotyledons</taxon>
        <taxon>Gunneridae</taxon>
        <taxon>Pentapetalae</taxon>
        <taxon>asterids</taxon>
        <taxon>lamiids</taxon>
        <taxon>Solanales</taxon>
        <taxon>Convolvulaceae</taxon>
        <taxon>Cuscuteae</taxon>
        <taxon>Cuscuta</taxon>
        <taxon>Cuscuta subgen. Grammica</taxon>
        <taxon>Cuscuta sect. Cleistogrammica</taxon>
    </lineage>
</organism>
<gene>
    <name evidence="8" type="ORF">DM860_009652</name>
</gene>
<dbReference type="GO" id="GO:0000981">
    <property type="term" value="F:DNA-binding transcription factor activity, RNA polymerase II-specific"/>
    <property type="evidence" value="ECO:0007669"/>
    <property type="project" value="TreeGrafter"/>
</dbReference>
<dbReference type="GO" id="GO:0000978">
    <property type="term" value="F:RNA polymerase II cis-regulatory region sequence-specific DNA binding"/>
    <property type="evidence" value="ECO:0007669"/>
    <property type="project" value="TreeGrafter"/>
</dbReference>
<reference evidence="8 9" key="1">
    <citation type="submission" date="2018-06" db="EMBL/GenBank/DDBJ databases">
        <title>The Genome of Cuscuta australis (Dodder) Provides Insight into the Evolution of Plant Parasitism.</title>
        <authorList>
            <person name="Liu H."/>
        </authorList>
    </citation>
    <scope>NUCLEOTIDE SEQUENCE [LARGE SCALE GENOMIC DNA]</scope>
    <source>
        <strain evidence="9">cv. Yunnan</strain>
        <tissue evidence="8">Vines</tissue>
    </source>
</reference>
<keyword evidence="9" id="KW-1185">Reference proteome</keyword>
<feature type="domain" description="MADS-box" evidence="7">
    <location>
        <begin position="13"/>
        <end position="40"/>
    </location>
</feature>
<proteinExistence type="predicted"/>
<comment type="caution">
    <text evidence="8">The sequence shown here is derived from an EMBL/GenBank/DDBJ whole genome shotgun (WGS) entry which is preliminary data.</text>
</comment>
<feature type="coiled-coil region" evidence="6">
    <location>
        <begin position="99"/>
        <end position="154"/>
    </location>
</feature>
<keyword evidence="3" id="KW-0238">DNA-binding</keyword>
<dbReference type="GO" id="GO:0046983">
    <property type="term" value="F:protein dimerization activity"/>
    <property type="evidence" value="ECO:0007669"/>
    <property type="project" value="InterPro"/>
</dbReference>
<sequence length="167" mass="19143">MSDNNNSNKRVRRGRQRIPLTKIENDVHRQVTFSKRRSGVDIAMVIFSPANKAYTFGNPSLNAVLNRYFGKNSNARANVTDDIIRARHEAIVGSMTPEISEMESMIRDLTNKNRALCKAEKNRPSVSDIQELELERMKNSLEMLRNQVVEKLNQLYFNQYPAGHSGF</sequence>
<evidence type="ECO:0000256" key="4">
    <source>
        <dbReference type="ARBA" id="ARBA00023163"/>
    </source>
</evidence>
<dbReference type="PANTHER" id="PTHR11945:SF534">
    <property type="entry name" value="MYOCYTE-SPECIFIC ENHANCER FACTOR 2"/>
    <property type="match status" value="1"/>
</dbReference>
<dbReference type="SUPFAM" id="SSF55455">
    <property type="entry name" value="SRF-like"/>
    <property type="match status" value="1"/>
</dbReference>
<dbReference type="InterPro" id="IPR002100">
    <property type="entry name" value="TF_MADSbox"/>
</dbReference>
<dbReference type="InterPro" id="IPR036879">
    <property type="entry name" value="TF_MADSbox_sf"/>
</dbReference>
<evidence type="ECO:0000256" key="2">
    <source>
        <dbReference type="ARBA" id="ARBA00023015"/>
    </source>
</evidence>
<keyword evidence="2" id="KW-0805">Transcription regulation</keyword>
<dbReference type="SMART" id="SM00432">
    <property type="entry name" value="MADS"/>
    <property type="match status" value="1"/>
</dbReference>
<evidence type="ECO:0000256" key="3">
    <source>
        <dbReference type="ARBA" id="ARBA00023125"/>
    </source>
</evidence>
<keyword evidence="4" id="KW-0804">Transcription</keyword>
<protein>
    <recommendedName>
        <fullName evidence="7">MADS-box domain-containing protein</fullName>
    </recommendedName>
</protein>
<dbReference type="Proteomes" id="UP000249390">
    <property type="component" value="Unassembled WGS sequence"/>
</dbReference>
<evidence type="ECO:0000256" key="5">
    <source>
        <dbReference type="ARBA" id="ARBA00023242"/>
    </source>
</evidence>
<evidence type="ECO:0000256" key="6">
    <source>
        <dbReference type="SAM" id="Coils"/>
    </source>
</evidence>
<accession>A0A328DMC6</accession>
<evidence type="ECO:0000259" key="7">
    <source>
        <dbReference type="PROSITE" id="PS50066"/>
    </source>
</evidence>
<dbReference type="Gene3D" id="3.40.1810.10">
    <property type="entry name" value="Transcription factor, MADS-box"/>
    <property type="match status" value="1"/>
</dbReference>
<evidence type="ECO:0000313" key="8">
    <source>
        <dbReference type="EMBL" id="RAL45788.1"/>
    </source>
</evidence>
<keyword evidence="6" id="KW-0175">Coiled coil</keyword>
<name>A0A328DMC6_9ASTE</name>
<dbReference type="PANTHER" id="PTHR11945">
    <property type="entry name" value="MADS BOX PROTEIN"/>
    <property type="match status" value="1"/>
</dbReference>
<evidence type="ECO:0000256" key="1">
    <source>
        <dbReference type="ARBA" id="ARBA00004123"/>
    </source>
</evidence>
<keyword evidence="5" id="KW-0539">Nucleus</keyword>
<comment type="subcellular location">
    <subcellularLocation>
        <location evidence="1">Nucleus</location>
    </subcellularLocation>
</comment>
<dbReference type="GO" id="GO:0045893">
    <property type="term" value="P:positive regulation of DNA-templated transcription"/>
    <property type="evidence" value="ECO:0007669"/>
    <property type="project" value="UniProtKB-ARBA"/>
</dbReference>
<dbReference type="EMBL" id="NQVE01000129">
    <property type="protein sequence ID" value="RAL45788.1"/>
    <property type="molecule type" value="Genomic_DNA"/>
</dbReference>